<gene>
    <name evidence="2" type="ORF">WI372_11560</name>
</gene>
<evidence type="ECO:0000313" key="2">
    <source>
        <dbReference type="EMBL" id="MEK9501618.1"/>
    </source>
</evidence>
<protein>
    <recommendedName>
        <fullName evidence="4">Lipoprotein</fullName>
    </recommendedName>
</protein>
<keyword evidence="3" id="KW-1185">Reference proteome</keyword>
<feature type="chain" id="PRO_5046198714" description="Lipoprotein" evidence="1">
    <location>
        <begin position="35"/>
        <end position="213"/>
    </location>
</feature>
<reference evidence="2 3" key="1">
    <citation type="submission" date="2024-02" db="EMBL/GenBank/DDBJ databases">
        <title>A novel Gemmatimonadota bacterium.</title>
        <authorList>
            <person name="Du Z.-J."/>
            <person name="Ye Y.-Q."/>
        </authorList>
    </citation>
    <scope>NUCLEOTIDE SEQUENCE [LARGE SCALE GENOMIC DNA]</scope>
    <source>
        <strain evidence="2 3">DH-20</strain>
    </source>
</reference>
<accession>A0ABU9EA68</accession>
<feature type="signal peptide" evidence="1">
    <location>
        <begin position="1"/>
        <end position="34"/>
    </location>
</feature>
<proteinExistence type="predicted"/>
<dbReference type="RefSeq" id="WP_405287023.1">
    <property type="nucleotide sequence ID" value="NZ_JBBHLI010000006.1"/>
</dbReference>
<dbReference type="EMBL" id="JBBHLI010000006">
    <property type="protein sequence ID" value="MEK9501618.1"/>
    <property type="molecule type" value="Genomic_DNA"/>
</dbReference>
<comment type="caution">
    <text evidence="2">The sequence shown here is derived from an EMBL/GenBank/DDBJ whole genome shotgun (WGS) entry which is preliminary data.</text>
</comment>
<evidence type="ECO:0000256" key="1">
    <source>
        <dbReference type="SAM" id="SignalP"/>
    </source>
</evidence>
<name>A0ABU9EA68_9BACT</name>
<dbReference type="Proteomes" id="UP001484239">
    <property type="component" value="Unassembled WGS sequence"/>
</dbReference>
<evidence type="ECO:0000313" key="3">
    <source>
        <dbReference type="Proteomes" id="UP001484239"/>
    </source>
</evidence>
<organism evidence="2 3">
    <name type="scientific">Gaopeijia maritima</name>
    <dbReference type="NCBI Taxonomy" id="3119007"/>
    <lineage>
        <taxon>Bacteria</taxon>
        <taxon>Pseudomonadati</taxon>
        <taxon>Gemmatimonadota</taxon>
        <taxon>Longimicrobiia</taxon>
        <taxon>Gaopeijiales</taxon>
        <taxon>Gaopeijiaceae</taxon>
        <taxon>Gaopeijia</taxon>
    </lineage>
</organism>
<keyword evidence="1" id="KW-0732">Signal</keyword>
<sequence length="213" mass="20941">MNSIPAPARPATRRSLGAALLPALLAGLTAGLTAGLAGCSDPAAPAPPADPGFTAELSGVLEARIEGPVEVSMSPDGSWRLTLTSHEGGERIRIWSRPGSGPVGPGEYTLVDSITAGGGAAEAGVGAHAGAGAEAGSAAEAGVGADVDGGILMARVEVAPNTFPNQADFDFLVGTLSLTSATDQGAAGSFDLATTVYAQPTRALVVRGVMDVP</sequence>
<evidence type="ECO:0008006" key="4">
    <source>
        <dbReference type="Google" id="ProtNLM"/>
    </source>
</evidence>